<feature type="domain" description="Thioredoxin" evidence="4">
    <location>
        <begin position="22"/>
        <end position="171"/>
    </location>
</feature>
<dbReference type="EC" id="1.11.1.24" evidence="3"/>
<evidence type="ECO:0000313" key="5">
    <source>
        <dbReference type="EMBL" id="CBL28194.1"/>
    </source>
</evidence>
<evidence type="ECO:0000256" key="3">
    <source>
        <dbReference type="HAMAP-Rule" id="MF_00269"/>
    </source>
</evidence>
<evidence type="ECO:0000313" key="6">
    <source>
        <dbReference type="Proteomes" id="UP000008957"/>
    </source>
</evidence>
<dbReference type="HAMAP" id="MF_00269">
    <property type="entry name" value="Tpx"/>
    <property type="match status" value="1"/>
</dbReference>
<comment type="similarity">
    <text evidence="3">Belongs to the peroxiredoxin family. Tpx subfamily.</text>
</comment>
<accession>A0AB94IWZ2</accession>
<dbReference type="CDD" id="cd03014">
    <property type="entry name" value="PRX_Atyp2cys"/>
    <property type="match status" value="1"/>
</dbReference>
<dbReference type="GO" id="GO:0008379">
    <property type="term" value="F:thioredoxin peroxidase activity"/>
    <property type="evidence" value="ECO:0007669"/>
    <property type="project" value="UniProtKB-UniRule"/>
</dbReference>
<dbReference type="Pfam" id="PF08534">
    <property type="entry name" value="Redoxin"/>
    <property type="match status" value="1"/>
</dbReference>
<reference evidence="6" key="1">
    <citation type="submission" date="2010-03" db="EMBL/GenBank/DDBJ databases">
        <title>The genome sequence of Synergistetes sp. SGP1.</title>
        <authorList>
            <consortium name="metaHIT consortium -- http://www.metahit.eu/"/>
            <person name="Pajon A."/>
            <person name="Turner K."/>
            <person name="Parkhill J."/>
            <person name="Wade W."/>
            <person name="Vartoukian S."/>
        </authorList>
    </citation>
    <scope>NUCLEOTIDE SEQUENCE [LARGE SCALE GENOMIC DNA]</scope>
    <source>
        <strain evidence="6">SGP1</strain>
    </source>
</reference>
<dbReference type="NCBIfam" id="NF001808">
    <property type="entry name" value="PRK00522.1"/>
    <property type="match status" value="1"/>
</dbReference>
<evidence type="ECO:0000256" key="2">
    <source>
        <dbReference type="ARBA" id="ARBA00023284"/>
    </source>
</evidence>
<organism evidence="5 6">
    <name type="scientific">Fretibacterium fastidiosum</name>
    <dbReference type="NCBI Taxonomy" id="651822"/>
    <lineage>
        <taxon>Bacteria</taxon>
        <taxon>Thermotogati</taxon>
        <taxon>Synergistota</taxon>
        <taxon>Synergistia</taxon>
        <taxon>Synergistales</taxon>
        <taxon>Aminobacteriaceae</taxon>
        <taxon>Fretibacterium</taxon>
    </lineage>
</organism>
<comment type="caution">
    <text evidence="3">Lacks conserved residue(s) required for the propagation of feature annotation.</text>
</comment>
<keyword evidence="6" id="KW-1185">Reference proteome</keyword>
<keyword evidence="3 5" id="KW-0575">Peroxidase</keyword>
<dbReference type="PROSITE" id="PS51352">
    <property type="entry name" value="THIOREDOXIN_2"/>
    <property type="match status" value="1"/>
</dbReference>
<dbReference type="AlphaFoldDB" id="A0AB94IWZ2"/>
<dbReference type="InterPro" id="IPR013740">
    <property type="entry name" value="Redoxin"/>
</dbReference>
<evidence type="ECO:0000256" key="1">
    <source>
        <dbReference type="ARBA" id="ARBA00023157"/>
    </source>
</evidence>
<keyword evidence="2 3" id="KW-0676">Redox-active center</keyword>
<comment type="function">
    <text evidence="3">Thiol-specific peroxidase that catalyzes the reduction of hydrogen peroxide and organic hydroperoxides to water and alcohols, respectively. Plays a role in cell protection against oxidative stress by detoxifying peroxides.</text>
</comment>
<dbReference type="InterPro" id="IPR036249">
    <property type="entry name" value="Thioredoxin-like_sf"/>
</dbReference>
<keyword evidence="3 5" id="KW-0560">Oxidoreductase</keyword>
<keyword evidence="3" id="KW-0049">Antioxidant</keyword>
<dbReference type="PANTHER" id="PTHR43110">
    <property type="entry name" value="THIOL PEROXIDASE"/>
    <property type="match status" value="1"/>
</dbReference>
<evidence type="ECO:0000259" key="4">
    <source>
        <dbReference type="PROSITE" id="PS51352"/>
    </source>
</evidence>
<dbReference type="InterPro" id="IPR050455">
    <property type="entry name" value="Tpx_Peroxidase_subfamily"/>
</dbReference>
<sequence>MQERTGIITMKGKPLTLLGTTPRVGDKAPDFVVLDSGLAEKSLKDYAGKVKVLSVAPSLDTPVCSLQLRWFNEDAAQEPGDVVVLNLTMDLPFAIKRFCAVEGIENAIALSDHRTASFGTAYGVLIKELRLLTRSVFIVDKDDVVRYVQVVPEVTDEPNYEDAVEALKKLL</sequence>
<gene>
    <name evidence="3" type="primary">tpx</name>
    <name evidence="5" type="ORF">SY1_09270</name>
</gene>
<dbReference type="Proteomes" id="UP000008957">
    <property type="component" value="Chromosome"/>
</dbReference>
<dbReference type="RefSeq" id="WP_015556341.1">
    <property type="nucleotide sequence ID" value="NC_021038.1"/>
</dbReference>
<dbReference type="InterPro" id="IPR002065">
    <property type="entry name" value="TPX"/>
</dbReference>
<comment type="subunit">
    <text evidence="3">Homodimer.</text>
</comment>
<dbReference type="PANTHER" id="PTHR43110:SF1">
    <property type="entry name" value="THIOL PEROXIDASE"/>
    <property type="match status" value="1"/>
</dbReference>
<protein>
    <recommendedName>
        <fullName evidence="3">Thiol peroxidase</fullName>
        <shortName evidence="3">Tpx</shortName>
        <ecNumber evidence="3">1.11.1.24</ecNumber>
    </recommendedName>
    <alternativeName>
        <fullName evidence="3">Peroxiredoxin tpx</fullName>
        <shortName evidence="3">Prx</shortName>
    </alternativeName>
    <alternativeName>
        <fullName evidence="3">Thioredoxin peroxidase</fullName>
    </alternativeName>
    <alternativeName>
        <fullName evidence="3">Thioredoxin-dependent peroxiredoxin</fullName>
    </alternativeName>
</protein>
<reference evidence="5 6" key="2">
    <citation type="submission" date="2010-03" db="EMBL/GenBank/DDBJ databases">
        <authorList>
            <person name="Pajon A."/>
        </authorList>
    </citation>
    <scope>NUCLEOTIDE SEQUENCE [LARGE SCALE GENOMIC DNA]</scope>
    <source>
        <strain evidence="5 6">SGP1</strain>
    </source>
</reference>
<dbReference type="Gene3D" id="3.40.30.10">
    <property type="entry name" value="Glutaredoxin"/>
    <property type="match status" value="1"/>
</dbReference>
<proteinExistence type="inferred from homology"/>
<keyword evidence="1" id="KW-1015">Disulfide bond</keyword>
<dbReference type="InterPro" id="IPR013766">
    <property type="entry name" value="Thioredoxin_domain"/>
</dbReference>
<comment type="catalytic activity">
    <reaction evidence="3">
        <text>a hydroperoxide + [thioredoxin]-dithiol = an alcohol + [thioredoxin]-disulfide + H2O</text>
        <dbReference type="Rhea" id="RHEA:62620"/>
        <dbReference type="Rhea" id="RHEA-COMP:10698"/>
        <dbReference type="Rhea" id="RHEA-COMP:10700"/>
        <dbReference type="ChEBI" id="CHEBI:15377"/>
        <dbReference type="ChEBI" id="CHEBI:29950"/>
        <dbReference type="ChEBI" id="CHEBI:30879"/>
        <dbReference type="ChEBI" id="CHEBI:35924"/>
        <dbReference type="ChEBI" id="CHEBI:50058"/>
        <dbReference type="EC" id="1.11.1.24"/>
    </reaction>
</comment>
<dbReference type="KEGG" id="sbr:SY1_09270"/>
<feature type="active site" description="Cysteine sulfenic acid (-SOH) intermediate" evidence="3">
    <location>
        <position position="64"/>
    </location>
</feature>
<dbReference type="SUPFAM" id="SSF52833">
    <property type="entry name" value="Thioredoxin-like"/>
    <property type="match status" value="1"/>
</dbReference>
<name>A0AB94IWZ2_9BACT</name>
<dbReference type="EMBL" id="FP929056">
    <property type="protein sequence ID" value="CBL28194.1"/>
    <property type="molecule type" value="Genomic_DNA"/>
</dbReference>